<evidence type="ECO:0000256" key="1">
    <source>
        <dbReference type="ARBA" id="ARBA00008383"/>
    </source>
</evidence>
<evidence type="ECO:0000313" key="5">
    <source>
        <dbReference type="Proteomes" id="UP001174909"/>
    </source>
</evidence>
<dbReference type="EMBL" id="CASHTH010002788">
    <property type="protein sequence ID" value="CAI8035284.1"/>
    <property type="molecule type" value="Genomic_DNA"/>
</dbReference>
<dbReference type="Proteomes" id="UP001174909">
    <property type="component" value="Unassembled WGS sequence"/>
</dbReference>
<proteinExistence type="inferred from homology"/>
<organism evidence="4 5">
    <name type="scientific">Geodia barretti</name>
    <name type="common">Barrett's horny sponge</name>
    <dbReference type="NCBI Taxonomy" id="519541"/>
    <lineage>
        <taxon>Eukaryota</taxon>
        <taxon>Metazoa</taxon>
        <taxon>Porifera</taxon>
        <taxon>Demospongiae</taxon>
        <taxon>Heteroscleromorpha</taxon>
        <taxon>Tetractinellida</taxon>
        <taxon>Astrophorina</taxon>
        <taxon>Geodiidae</taxon>
        <taxon>Geodia</taxon>
    </lineage>
</organism>
<keyword evidence="5" id="KW-1185">Reference proteome</keyword>
<dbReference type="PANTHER" id="PTHR48207:SF3">
    <property type="entry name" value="SUCCINATE--HYDROXYMETHYLGLUTARATE COA-TRANSFERASE"/>
    <property type="match status" value="1"/>
</dbReference>
<dbReference type="Gene3D" id="3.40.50.10540">
    <property type="entry name" value="Crotonobetainyl-coa:carnitine coa-transferase, domain 1"/>
    <property type="match status" value="1"/>
</dbReference>
<dbReference type="SUPFAM" id="SSF89796">
    <property type="entry name" value="CoA-transferase family III (CaiB/BaiF)"/>
    <property type="match status" value="1"/>
</dbReference>
<dbReference type="PANTHER" id="PTHR48207">
    <property type="entry name" value="SUCCINATE--HYDROXYMETHYLGLUTARATE COA-TRANSFERASE"/>
    <property type="match status" value="1"/>
</dbReference>
<dbReference type="InterPro" id="IPR003673">
    <property type="entry name" value="CoA-Trfase_fam_III"/>
</dbReference>
<name>A0AA35STD2_GEOBA</name>
<dbReference type="Pfam" id="PF02515">
    <property type="entry name" value="CoA_transf_3"/>
    <property type="match status" value="1"/>
</dbReference>
<dbReference type="AlphaFoldDB" id="A0AA35STD2"/>
<evidence type="ECO:0000313" key="4">
    <source>
        <dbReference type="EMBL" id="CAI8035284.1"/>
    </source>
</evidence>
<reference evidence="4" key="1">
    <citation type="submission" date="2023-03" db="EMBL/GenBank/DDBJ databases">
        <authorList>
            <person name="Steffen K."/>
            <person name="Cardenas P."/>
        </authorList>
    </citation>
    <scope>NUCLEOTIDE SEQUENCE</scope>
</reference>
<dbReference type="InterPro" id="IPR050483">
    <property type="entry name" value="CoA-transferase_III_domain"/>
</dbReference>
<dbReference type="InterPro" id="IPR044855">
    <property type="entry name" value="CoA-Trfase_III_dom3_sf"/>
</dbReference>
<comment type="caution">
    <text evidence="4">The sequence shown here is derived from an EMBL/GenBank/DDBJ whole genome shotgun (WGS) entry which is preliminary data.</text>
</comment>
<dbReference type="Gene3D" id="3.30.1540.10">
    <property type="entry name" value="formyl-coa transferase, domain 3"/>
    <property type="match status" value="1"/>
</dbReference>
<dbReference type="GO" id="GO:0008410">
    <property type="term" value="F:CoA-transferase activity"/>
    <property type="evidence" value="ECO:0007669"/>
    <property type="project" value="TreeGrafter"/>
</dbReference>
<keyword evidence="2" id="KW-0808">Transferase</keyword>
<sequence>MGRPELGDDPRYATHSARGDRQHELDELIAAWTATLDADELRRRLDENGIPNGQMYRAPEMLADEHFAARQAIAWVDSPDFGPIPMQNIVPKLSETPGSINWSGPLLGEHNDEVLGAILGLDADAIEQLRAGGVVG</sequence>
<comment type="similarity">
    <text evidence="1">Belongs to the CoA-transferase III family.</text>
</comment>
<evidence type="ECO:0000256" key="3">
    <source>
        <dbReference type="SAM" id="MobiDB-lite"/>
    </source>
</evidence>
<evidence type="ECO:0000256" key="2">
    <source>
        <dbReference type="ARBA" id="ARBA00022679"/>
    </source>
</evidence>
<protein>
    <submittedName>
        <fullName evidence="4">Succinyl-CoA--D-citramalate CoA-transferase</fullName>
    </submittedName>
</protein>
<feature type="region of interest" description="Disordered" evidence="3">
    <location>
        <begin position="1"/>
        <end position="21"/>
    </location>
</feature>
<gene>
    <name evidence="4" type="ORF">GBAR_LOCUS19816</name>
</gene>
<dbReference type="InterPro" id="IPR023606">
    <property type="entry name" value="CoA-Trfase_III_dom_1_sf"/>
</dbReference>
<accession>A0AA35STD2</accession>